<organism evidence="1 2">
    <name type="scientific">Ruminococcus callidus ATCC 27760</name>
    <dbReference type="NCBI Taxonomy" id="411473"/>
    <lineage>
        <taxon>Bacteria</taxon>
        <taxon>Bacillati</taxon>
        <taxon>Bacillota</taxon>
        <taxon>Clostridia</taxon>
        <taxon>Eubacteriales</taxon>
        <taxon>Oscillospiraceae</taxon>
        <taxon>Ruminococcus</taxon>
    </lineage>
</organism>
<dbReference type="STRING" id="411473.RUMCAL_01633"/>
<gene>
    <name evidence="1" type="ORF">RUMCAL_01633</name>
</gene>
<dbReference type="PATRIC" id="fig|411473.3.peg.1335"/>
<dbReference type="Proteomes" id="UP000016662">
    <property type="component" value="Unassembled WGS sequence"/>
</dbReference>
<keyword evidence="2" id="KW-1185">Reference proteome</keyword>
<dbReference type="EMBL" id="AWVF01000205">
    <property type="protein sequence ID" value="ERJ95577.1"/>
    <property type="molecule type" value="Genomic_DNA"/>
</dbReference>
<dbReference type="HOGENOM" id="CLU_2587581_0_0_9"/>
<sequence>MPTQDFRRLEHTMAKTWKVKALTVTGTATERVENGIHIYDPGKQEWLVIKEFDDFEKAENWMTDYIRKNHFYYGDFKITR</sequence>
<evidence type="ECO:0000313" key="1">
    <source>
        <dbReference type="EMBL" id="ERJ95577.1"/>
    </source>
</evidence>
<accession>U2KTH9</accession>
<dbReference type="AlphaFoldDB" id="U2KTH9"/>
<protein>
    <submittedName>
        <fullName evidence="1">Uncharacterized protein</fullName>
    </submittedName>
</protein>
<reference evidence="1 2" key="1">
    <citation type="submission" date="2013-07" db="EMBL/GenBank/DDBJ databases">
        <authorList>
            <person name="Weinstock G."/>
            <person name="Sodergren E."/>
            <person name="Wylie T."/>
            <person name="Fulton L."/>
            <person name="Fulton R."/>
            <person name="Fronick C."/>
            <person name="O'Laughlin M."/>
            <person name="Godfrey J."/>
            <person name="Miner T."/>
            <person name="Herter B."/>
            <person name="Appelbaum E."/>
            <person name="Cordes M."/>
            <person name="Lek S."/>
            <person name="Wollam A."/>
            <person name="Pepin K.H."/>
            <person name="Palsikar V.B."/>
            <person name="Mitreva M."/>
            <person name="Wilson R.K."/>
        </authorList>
    </citation>
    <scope>NUCLEOTIDE SEQUENCE [LARGE SCALE GENOMIC DNA]</scope>
    <source>
        <strain evidence="1 2">ATCC 27760</strain>
    </source>
</reference>
<comment type="caution">
    <text evidence="1">The sequence shown here is derived from an EMBL/GenBank/DDBJ whole genome shotgun (WGS) entry which is preliminary data.</text>
</comment>
<proteinExistence type="predicted"/>
<name>U2KTH9_9FIRM</name>
<evidence type="ECO:0000313" key="2">
    <source>
        <dbReference type="Proteomes" id="UP000016662"/>
    </source>
</evidence>